<dbReference type="InterPro" id="IPR013783">
    <property type="entry name" value="Ig-like_fold"/>
</dbReference>
<organism evidence="3 4">
    <name type="scientific">Maribacter ulvicola</name>
    <dbReference type="NCBI Taxonomy" id="228959"/>
    <lineage>
        <taxon>Bacteria</taxon>
        <taxon>Pseudomonadati</taxon>
        <taxon>Bacteroidota</taxon>
        <taxon>Flavobacteriia</taxon>
        <taxon>Flavobacteriales</taxon>
        <taxon>Flavobacteriaceae</taxon>
        <taxon>Maribacter</taxon>
    </lineage>
</organism>
<dbReference type="Pfam" id="PF13573">
    <property type="entry name" value="SprB"/>
    <property type="match status" value="2"/>
</dbReference>
<dbReference type="SUPFAM" id="SSF53300">
    <property type="entry name" value="vWA-like"/>
    <property type="match status" value="1"/>
</dbReference>
<sequence>MGNSTFYLLKLNSIKSYTLERFFKRTILVNLLFCLLLFGFGTYSFGQTCTPVTNPSYTPGCELCVVFILDESNSISNSPSIEGTIETAVTDFIQSLQNDCIPANIAIVEYGTKARSASIGGNTGFQTINAAYISNLNSYLNGGGNNSSNTSYNPGPSSSLQGSTNWEAALQLANTKTTGSCANPLIVLFTDGNPTTSSLCNLNGNSAGQVQCNGNHIGKACSAANVIKNNGKKIFTIAVPKPTVDVANIEAIASGSNSLQYPNDTSNILEADYLITTSGNLGNAFDALALSLTTPIITTTAMDADLGCNPDIVVPEFQVNHQCRGNVQPVVTENEVVDGCRITKTWTATFSDTHCNVDAVPVSIEYTYAEAEQPEAGVGENAVYCSADSGLSAVDLDSLVSNGDSGGVWTDVGNNIVASPIDLSTFSANSYTFTYTAATDDCDGCDLSDSTTVTITINDNPTVVAEDASVCLGESIQLEATPANGTWSGTGVSSGGLFDSSVQGAGSFEVTYTVTDGNSCDGSDSATVTVNVLPEPVAEDASVCLGATVQLEASPEGGTWSGTGVSSTGLFDTTGLSDDTYEVTYTTTDDNSCVGETTAMVTINPLPIAEIGGVLEICSGNSTALTASGGTSYLWSTGATTAAIEVATAGDYTVTVTDENGCTAEKTVTVIVNDNPSVVAEDTSVCLGESIQLEATPANGTWSGTGVSSGGLFDSSVQGAGSFEVTYTVTDGNSCDGSDSATVTVNVLPEPVAEDASVCLGATVQLEASPEGGTWSGTGVSSTGLFDTTGLSDDTYEVTYTTTDDNSCVGETTAMVTINPLPIAEIGGVLEICSGSSTTLKADYESSNVYVWNTGATTSGITVDTAGDYTVTVTNTYGCTAEATVTVIVNDSPTVEAEDASVCLGESIQLEATPEGGTWSGTGVSSDGLFDSSVQGAGSFEVTYTVTDGNSCDGSDSATVTVNVLPEPVAEDASVCLGATVQLEASPEGGTWSGTGVSSTGLFDTTGLSDDTYEVTYTTTDDNSCVGETTATVTINPLPIAEIGGVLEICSGNSTVLTASGGTSYLWSTGATTAAIEVAAAGDYTVTVTDLNGCTAEEMVTVIVNEKNDPLFGEIEPICEGAELAELPTISLNGISGSWSPALNNTVTTEYTFTPNDNECTNTAKLTIQVIEKPMPLITEVSICMDGEYFWEVNETTYSGLDGSVVITIKGDICEADQILRLMVPEIITCNITQDELTTDHITKDGVATVHPNGGSGNYTYLWDNGETTQTATTLTYGLHTVVVTDSNGCVSSCQIDIAKELYCWVNLKQNVSVYGGNDGEALVRGNGGYRPFTFKWDDGTTNALNTGLTAGTHYVTITDAKGATSQCSVTITEPTGATCDNFTVDIEQIELTTDHLTKDGVATVFPKAGTAPYTYLWDNGETTQTANKLTYGLRNVVVTDANGCETRGQIDIAKELYCWINLYANVSVYNGNDGAAKVYGNGGFRPHTFKWDDGVTEQMNDNLSAGTHYVTITDSKGATSRCSITISEPNEILEVCDGIDNDGDGKIDEGFDQDGDGVADCFDTCDQGDDHVDVDNDGIPDACDDSICLKGDQPEVYCYQTAVWNETTCQWDILDEQPEKPETQCFETAEWNDQSCSWEIIGEKPMEPKTECYYKAVWNDATCQWDILDGQPEKPVTQCFETAEWNNESCSWEIMGEKPMEPETECYQKAVWNETTCQWDVIDEQPEMPMTLCFETAVWNTQSCSWEIMGEKPMEPETACHETVVWNSESCEWDIEGEQPEMPETECYETAVWNVESCEWDIEGEQPEIPVTECNETAVWNSVSCEWDITENDNDCGSGTIGQCETAYARSSSENVRTCFTQISNLSGGNWGWTNKIPSINGTYELDLYAAAGQCDISKGALVGNVNIVYNNGSVNVMVSAQDGYMIAEAQLYVGSSETPVKGNGDLTVAPGQYPYQDNINGDFSTYTFQGLSAGDMDNFYVILHANVCPQETDTLKTAPTKIELTTYPIPFKEELNIELMATYSSKLTIELFDLNGRLIKQEKNHVLKVGDNNYKLSIGSLESDMYIIILKTDKEKLVKKVISKK</sequence>
<dbReference type="InterPro" id="IPR026444">
    <property type="entry name" value="Secre_tail"/>
</dbReference>
<feature type="domain" description="VWFA" evidence="2">
    <location>
        <begin position="64"/>
        <end position="288"/>
    </location>
</feature>
<gene>
    <name evidence="3" type="ORF">SAMN05421797_105164</name>
</gene>
<dbReference type="PROSITE" id="PS50234">
    <property type="entry name" value="VWFA"/>
    <property type="match status" value="1"/>
</dbReference>
<dbReference type="InterPro" id="IPR022409">
    <property type="entry name" value="PKD/Chitinase_dom"/>
</dbReference>
<evidence type="ECO:0000259" key="2">
    <source>
        <dbReference type="PROSITE" id="PS50234"/>
    </source>
</evidence>
<dbReference type="InterPro" id="IPR036465">
    <property type="entry name" value="vWFA_dom_sf"/>
</dbReference>
<evidence type="ECO:0000313" key="4">
    <source>
        <dbReference type="Proteomes" id="UP000186953"/>
    </source>
</evidence>
<dbReference type="Gene3D" id="2.60.40.10">
    <property type="entry name" value="Immunoglobulins"/>
    <property type="match status" value="1"/>
</dbReference>
<dbReference type="InterPro" id="IPR002035">
    <property type="entry name" value="VWF_A"/>
</dbReference>
<dbReference type="Proteomes" id="UP000186953">
    <property type="component" value="Unassembled WGS sequence"/>
</dbReference>
<dbReference type="Gene3D" id="2.60.40.740">
    <property type="match status" value="3"/>
</dbReference>
<dbReference type="NCBIfam" id="TIGR04183">
    <property type="entry name" value="Por_Secre_tail"/>
    <property type="match status" value="1"/>
</dbReference>
<dbReference type="InterPro" id="IPR025667">
    <property type="entry name" value="SprB_repeat"/>
</dbReference>
<dbReference type="STRING" id="228959.SAMN05421797_105164"/>
<dbReference type="Pfam" id="PF18962">
    <property type="entry name" value="Por_Secre_tail"/>
    <property type="match status" value="1"/>
</dbReference>
<dbReference type="CDD" id="cd00198">
    <property type="entry name" value="vWFA"/>
    <property type="match status" value="1"/>
</dbReference>
<dbReference type="InterPro" id="IPR014755">
    <property type="entry name" value="Cu-Rt/internalin_Ig-like"/>
</dbReference>
<accession>A0A1N6XKY0</accession>
<evidence type="ECO:0000256" key="1">
    <source>
        <dbReference type="ARBA" id="ARBA00022729"/>
    </source>
</evidence>
<name>A0A1N6XKY0_9FLAO</name>
<protein>
    <submittedName>
        <fullName evidence="3">Por secretion system C-terminal sorting domain-containing protein</fullName>
    </submittedName>
</protein>
<reference evidence="4" key="1">
    <citation type="submission" date="2017-01" db="EMBL/GenBank/DDBJ databases">
        <authorList>
            <person name="Varghese N."/>
            <person name="Submissions S."/>
        </authorList>
    </citation>
    <scope>NUCLEOTIDE SEQUENCE [LARGE SCALE GENOMIC DNA]</scope>
    <source>
        <strain evidence="4">DSM 15366</strain>
    </source>
</reference>
<dbReference type="SMART" id="SM00089">
    <property type="entry name" value="PKD"/>
    <property type="match status" value="5"/>
</dbReference>
<dbReference type="EMBL" id="FTMA01000005">
    <property type="protein sequence ID" value="SIR02972.1"/>
    <property type="molecule type" value="Genomic_DNA"/>
</dbReference>
<evidence type="ECO:0000313" key="3">
    <source>
        <dbReference type="EMBL" id="SIR02972.1"/>
    </source>
</evidence>
<dbReference type="Gene3D" id="2.60.40.1220">
    <property type="match status" value="1"/>
</dbReference>
<dbReference type="Pfam" id="PF00092">
    <property type="entry name" value="VWA"/>
    <property type="match status" value="1"/>
</dbReference>
<proteinExistence type="predicted"/>
<keyword evidence="4" id="KW-1185">Reference proteome</keyword>
<dbReference type="Gene3D" id="3.40.50.410">
    <property type="entry name" value="von Willebrand factor, type A domain"/>
    <property type="match status" value="1"/>
</dbReference>
<keyword evidence="1" id="KW-0732">Signal</keyword>